<dbReference type="EMBL" id="JADIMH010000066">
    <property type="protein sequence ID" value="MBO8468002.1"/>
    <property type="molecule type" value="Genomic_DNA"/>
</dbReference>
<comment type="caution">
    <text evidence="6">The sequence shown here is derived from an EMBL/GenBank/DDBJ whole genome shotgun (WGS) entry which is preliminary data.</text>
</comment>
<dbReference type="InterPro" id="IPR045851">
    <property type="entry name" value="AMP-bd_C_sf"/>
</dbReference>
<name>A0A9D9NBT2_9BACT</name>
<evidence type="ECO:0000256" key="2">
    <source>
        <dbReference type="ARBA" id="ARBA00022840"/>
    </source>
</evidence>
<dbReference type="InterPro" id="IPR042099">
    <property type="entry name" value="ANL_N_sf"/>
</dbReference>
<feature type="compositionally biased region" description="Basic and acidic residues" evidence="4">
    <location>
        <begin position="546"/>
        <end position="563"/>
    </location>
</feature>
<evidence type="ECO:0000256" key="3">
    <source>
        <dbReference type="ARBA" id="ARBA00024484"/>
    </source>
</evidence>
<evidence type="ECO:0000256" key="4">
    <source>
        <dbReference type="SAM" id="MobiDB-lite"/>
    </source>
</evidence>
<dbReference type="GO" id="GO:0004467">
    <property type="term" value="F:long-chain fatty acid-CoA ligase activity"/>
    <property type="evidence" value="ECO:0007669"/>
    <property type="project" value="UniProtKB-EC"/>
</dbReference>
<proteinExistence type="predicted"/>
<dbReference type="PANTHER" id="PTHR43272:SF33">
    <property type="entry name" value="AMP-BINDING DOMAIN-CONTAINING PROTEIN-RELATED"/>
    <property type="match status" value="1"/>
</dbReference>
<accession>A0A9D9NBT2</accession>
<sequence>MNIISKRLMKLRERYIDTLGKLYEYSTTVYEKNRLSQMLDSDMGYTYGSFKRKCDELSHHLSRYGIGAGDRVAILSQNMPNWTVAMFSLVPFGRVSVPILPDSSENEVTNILTHSGSKAIFVSKRLLHKVSQECRDRMVLVIDIETFETIQRDDEAFTCDGKVSQPLPDDLATIIYTSGTTGNAKGVMLSHRNLCSNITASLHAHKCTEKDVWLSILPMAHTYELSIGVLYPIFCGACVYYIQKPPTPSVLLSAMKTVRPTVMLSVPLIIEKIYRNSVVPTIRRSRVLKWMKAHAYNLLCKLIGMKLKTTFGGRLKFFGIGGSKLDITVEKFLKKAGFPYAIGYGLTETAPLICNAGVKYTNPGSTGVAAYGVTVRLLNVNPETGEGEIVCKGNNVMLGYYKDPARTRSVFTDDGWFRTNDLATVDEKGRYYIKGRLNNMILGPSGENIYPEEIENVINNMDEVNESLVVERNGRLVALVQFNDNIINWNQEGEDQFFEKLEARKKAILNYVNKHVSKFSKINEVEVMKEPFEKTATQKIRRFKYKKDSDTSSSETEGKKKEK</sequence>
<dbReference type="PROSITE" id="PS00455">
    <property type="entry name" value="AMP_BINDING"/>
    <property type="match status" value="1"/>
</dbReference>
<dbReference type="Proteomes" id="UP000823660">
    <property type="component" value="Unassembled WGS sequence"/>
</dbReference>
<feature type="domain" description="AMP-dependent synthetase/ligase" evidence="5">
    <location>
        <begin position="41"/>
        <end position="401"/>
    </location>
</feature>
<gene>
    <name evidence="6" type="ORF">IAB99_09640</name>
</gene>
<evidence type="ECO:0000256" key="1">
    <source>
        <dbReference type="ARBA" id="ARBA00022741"/>
    </source>
</evidence>
<organism evidence="6 7">
    <name type="scientific">Candidatus Cryptobacteroides faecipullorum</name>
    <dbReference type="NCBI Taxonomy" id="2840764"/>
    <lineage>
        <taxon>Bacteria</taxon>
        <taxon>Pseudomonadati</taxon>
        <taxon>Bacteroidota</taxon>
        <taxon>Bacteroidia</taxon>
        <taxon>Bacteroidales</taxon>
        <taxon>Candidatus Cryptobacteroides</taxon>
    </lineage>
</organism>
<protein>
    <submittedName>
        <fullName evidence="6">AMP-binding protein</fullName>
    </submittedName>
</protein>
<comment type="catalytic activity">
    <reaction evidence="3">
        <text>a long-chain fatty acid + ATP + CoA = a long-chain fatty acyl-CoA + AMP + diphosphate</text>
        <dbReference type="Rhea" id="RHEA:15421"/>
        <dbReference type="ChEBI" id="CHEBI:30616"/>
        <dbReference type="ChEBI" id="CHEBI:33019"/>
        <dbReference type="ChEBI" id="CHEBI:57287"/>
        <dbReference type="ChEBI" id="CHEBI:57560"/>
        <dbReference type="ChEBI" id="CHEBI:83139"/>
        <dbReference type="ChEBI" id="CHEBI:456215"/>
        <dbReference type="EC" id="6.2.1.3"/>
    </reaction>
    <physiologicalReaction direction="left-to-right" evidence="3">
        <dbReference type="Rhea" id="RHEA:15422"/>
    </physiologicalReaction>
</comment>
<dbReference type="Gene3D" id="3.30.300.30">
    <property type="match status" value="1"/>
</dbReference>
<dbReference type="GO" id="GO:0005524">
    <property type="term" value="F:ATP binding"/>
    <property type="evidence" value="ECO:0007669"/>
    <property type="project" value="UniProtKB-KW"/>
</dbReference>
<dbReference type="Gene3D" id="3.40.50.12780">
    <property type="entry name" value="N-terminal domain of ligase-like"/>
    <property type="match status" value="1"/>
</dbReference>
<dbReference type="AlphaFoldDB" id="A0A9D9NBT2"/>
<dbReference type="Pfam" id="PF00501">
    <property type="entry name" value="AMP-binding"/>
    <property type="match status" value="1"/>
</dbReference>
<reference evidence="6" key="1">
    <citation type="submission" date="2020-10" db="EMBL/GenBank/DDBJ databases">
        <authorList>
            <person name="Gilroy R."/>
        </authorList>
    </citation>
    <scope>NUCLEOTIDE SEQUENCE</scope>
    <source>
        <strain evidence="6">B1-15692</strain>
    </source>
</reference>
<dbReference type="SUPFAM" id="SSF56801">
    <property type="entry name" value="Acetyl-CoA synthetase-like"/>
    <property type="match status" value="1"/>
</dbReference>
<dbReference type="InterPro" id="IPR000873">
    <property type="entry name" value="AMP-dep_synth/lig_dom"/>
</dbReference>
<evidence type="ECO:0000259" key="5">
    <source>
        <dbReference type="Pfam" id="PF00501"/>
    </source>
</evidence>
<feature type="region of interest" description="Disordered" evidence="4">
    <location>
        <begin position="543"/>
        <end position="563"/>
    </location>
</feature>
<evidence type="ECO:0000313" key="7">
    <source>
        <dbReference type="Proteomes" id="UP000823660"/>
    </source>
</evidence>
<reference evidence="6" key="2">
    <citation type="journal article" date="2021" name="PeerJ">
        <title>Extensive microbial diversity within the chicken gut microbiome revealed by metagenomics and culture.</title>
        <authorList>
            <person name="Gilroy R."/>
            <person name="Ravi A."/>
            <person name="Getino M."/>
            <person name="Pursley I."/>
            <person name="Horton D.L."/>
            <person name="Alikhan N.F."/>
            <person name="Baker D."/>
            <person name="Gharbi K."/>
            <person name="Hall N."/>
            <person name="Watson M."/>
            <person name="Adriaenssens E.M."/>
            <person name="Foster-Nyarko E."/>
            <person name="Jarju S."/>
            <person name="Secka A."/>
            <person name="Antonio M."/>
            <person name="Oren A."/>
            <person name="Chaudhuri R.R."/>
            <person name="La Ragione R."/>
            <person name="Hildebrand F."/>
            <person name="Pallen M.J."/>
        </authorList>
    </citation>
    <scope>NUCLEOTIDE SEQUENCE</scope>
    <source>
        <strain evidence="6">B1-15692</strain>
    </source>
</reference>
<evidence type="ECO:0000313" key="6">
    <source>
        <dbReference type="EMBL" id="MBO8468002.1"/>
    </source>
</evidence>
<dbReference type="PANTHER" id="PTHR43272">
    <property type="entry name" value="LONG-CHAIN-FATTY-ACID--COA LIGASE"/>
    <property type="match status" value="1"/>
</dbReference>
<dbReference type="GO" id="GO:0016020">
    <property type="term" value="C:membrane"/>
    <property type="evidence" value="ECO:0007669"/>
    <property type="project" value="TreeGrafter"/>
</dbReference>
<dbReference type="InterPro" id="IPR020845">
    <property type="entry name" value="AMP-binding_CS"/>
</dbReference>
<keyword evidence="1" id="KW-0547">Nucleotide-binding</keyword>
<keyword evidence="2" id="KW-0067">ATP-binding</keyword>